<keyword evidence="1" id="KW-0808">Transferase</keyword>
<name>A0ABW8TFK8_9CLOT</name>
<keyword evidence="2 4" id="KW-0012">Acyltransferase</keyword>
<evidence type="ECO:0000256" key="1">
    <source>
        <dbReference type="ARBA" id="ARBA00022679"/>
    </source>
</evidence>
<dbReference type="CDD" id="cd07989">
    <property type="entry name" value="LPLAT_AGPAT-like"/>
    <property type="match status" value="1"/>
</dbReference>
<dbReference type="SMART" id="SM00563">
    <property type="entry name" value="PlsC"/>
    <property type="match status" value="1"/>
</dbReference>
<accession>A0ABW8TFK8</accession>
<feature type="domain" description="Phospholipid/glycerol acyltransferase" evidence="3">
    <location>
        <begin position="51"/>
        <end position="167"/>
    </location>
</feature>
<sequence length="240" mass="26932">MLSPKLARIIEIFPASFAGYIGKKILNSYLNKYANISVQGIDELKKVQKPIIFICNHLSNSDGLVLNKILNVSDDFDVTFVAGVKLKHDAITQLGTYCVKTTPIKPNTADKEGLSKIIKILKSNHNILIFPEGTRSRTGAMIEATKGLALIAKLSKAIIVPIGIHGSEKLLPINKEGNMYKEDFQHADVEVKIGKAFYLDKKYQDENRKDYEKRVVDEAMYRIAELLPEKYRGVYSKKGM</sequence>
<dbReference type="SUPFAM" id="SSF69593">
    <property type="entry name" value="Glycerol-3-phosphate (1)-acyltransferase"/>
    <property type="match status" value="1"/>
</dbReference>
<protein>
    <submittedName>
        <fullName evidence="4">Lysophospholipid acyltransferase family protein</fullName>
    </submittedName>
</protein>
<keyword evidence="5" id="KW-1185">Reference proteome</keyword>
<dbReference type="PANTHER" id="PTHR10434:SF40">
    <property type="entry name" value="1-ACYL-SN-GLYCEROL-3-PHOSPHATE ACYLTRANSFERASE"/>
    <property type="match status" value="1"/>
</dbReference>
<reference evidence="4 5" key="1">
    <citation type="submission" date="2024-11" db="EMBL/GenBank/DDBJ databases">
        <authorList>
            <person name="Heng Y.C."/>
            <person name="Lim A.C.H."/>
            <person name="Lee J.K.Y."/>
            <person name="Kittelmann S."/>
        </authorList>
    </citation>
    <scope>NUCLEOTIDE SEQUENCE [LARGE SCALE GENOMIC DNA]</scope>
    <source>
        <strain evidence="4 5">WILCCON 0114</strain>
    </source>
</reference>
<dbReference type="PANTHER" id="PTHR10434">
    <property type="entry name" value="1-ACYL-SN-GLYCEROL-3-PHOSPHATE ACYLTRANSFERASE"/>
    <property type="match status" value="1"/>
</dbReference>
<organism evidence="4 5">
    <name type="scientific">Clostridium neuense</name>
    <dbReference type="NCBI Taxonomy" id="1728934"/>
    <lineage>
        <taxon>Bacteria</taxon>
        <taxon>Bacillati</taxon>
        <taxon>Bacillota</taxon>
        <taxon>Clostridia</taxon>
        <taxon>Eubacteriales</taxon>
        <taxon>Clostridiaceae</taxon>
        <taxon>Clostridium</taxon>
    </lineage>
</organism>
<dbReference type="InterPro" id="IPR002123">
    <property type="entry name" value="Plipid/glycerol_acylTrfase"/>
</dbReference>
<dbReference type="RefSeq" id="WP_406786371.1">
    <property type="nucleotide sequence ID" value="NZ_JBJIAA010000003.1"/>
</dbReference>
<dbReference type="Pfam" id="PF01553">
    <property type="entry name" value="Acyltransferase"/>
    <property type="match status" value="1"/>
</dbReference>
<evidence type="ECO:0000256" key="2">
    <source>
        <dbReference type="ARBA" id="ARBA00023315"/>
    </source>
</evidence>
<evidence type="ECO:0000313" key="4">
    <source>
        <dbReference type="EMBL" id="MFL0249704.1"/>
    </source>
</evidence>
<dbReference type="GO" id="GO:0016746">
    <property type="term" value="F:acyltransferase activity"/>
    <property type="evidence" value="ECO:0007669"/>
    <property type="project" value="UniProtKB-KW"/>
</dbReference>
<evidence type="ECO:0000259" key="3">
    <source>
        <dbReference type="SMART" id="SM00563"/>
    </source>
</evidence>
<gene>
    <name evidence="4" type="ORF">ACJDT4_04655</name>
</gene>
<evidence type="ECO:0000313" key="5">
    <source>
        <dbReference type="Proteomes" id="UP001623592"/>
    </source>
</evidence>
<dbReference type="Proteomes" id="UP001623592">
    <property type="component" value="Unassembled WGS sequence"/>
</dbReference>
<dbReference type="EMBL" id="JBJIAA010000003">
    <property type="protein sequence ID" value="MFL0249704.1"/>
    <property type="molecule type" value="Genomic_DNA"/>
</dbReference>
<comment type="caution">
    <text evidence="4">The sequence shown here is derived from an EMBL/GenBank/DDBJ whole genome shotgun (WGS) entry which is preliminary data.</text>
</comment>
<proteinExistence type="predicted"/>